<gene>
    <name evidence="1" type="ORF">HT134_36445</name>
</gene>
<dbReference type="RefSeq" id="WP_175605026.1">
    <property type="nucleotide sequence ID" value="NZ_JABWGO010000012.1"/>
</dbReference>
<dbReference type="AlphaFoldDB" id="A0A7Y6IW97"/>
<protein>
    <submittedName>
        <fullName evidence="1">Uncharacterized protein</fullName>
    </submittedName>
</protein>
<reference evidence="1 2" key="1">
    <citation type="submission" date="2020-06" db="EMBL/GenBank/DDBJ databases">
        <authorList>
            <person name="Chanama M."/>
        </authorList>
    </citation>
    <scope>NUCLEOTIDE SEQUENCE [LARGE SCALE GENOMIC DNA]</scope>
    <source>
        <strain evidence="1 2">TBRC6557</strain>
    </source>
</reference>
<comment type="caution">
    <text evidence="1">The sequence shown here is derived from an EMBL/GenBank/DDBJ whole genome shotgun (WGS) entry which is preliminary data.</text>
</comment>
<accession>A0A7Y6IW97</accession>
<name>A0A7Y6IW97_9ACTN</name>
<evidence type="ECO:0000313" key="2">
    <source>
        <dbReference type="Proteomes" id="UP000546126"/>
    </source>
</evidence>
<keyword evidence="2" id="KW-1185">Reference proteome</keyword>
<proteinExistence type="predicted"/>
<dbReference type="Proteomes" id="UP000546126">
    <property type="component" value="Unassembled WGS sequence"/>
</dbReference>
<evidence type="ECO:0000313" key="1">
    <source>
        <dbReference type="EMBL" id="NUW45567.1"/>
    </source>
</evidence>
<dbReference type="EMBL" id="JABWGO010000012">
    <property type="protein sequence ID" value="NUW45567.1"/>
    <property type="molecule type" value="Genomic_DNA"/>
</dbReference>
<organism evidence="1 2">
    <name type="scientific">Nonomuraea rhodomycinica</name>
    <dbReference type="NCBI Taxonomy" id="1712872"/>
    <lineage>
        <taxon>Bacteria</taxon>
        <taxon>Bacillati</taxon>
        <taxon>Actinomycetota</taxon>
        <taxon>Actinomycetes</taxon>
        <taxon>Streptosporangiales</taxon>
        <taxon>Streptosporangiaceae</taxon>
        <taxon>Nonomuraea</taxon>
    </lineage>
</organism>
<sequence length="86" mass="9722">MTHWFLIDEGAHAGRPRLQGWLETAVQTADGWLSYATCPRCFAMVQVSGTSGDQTWRHEEWHADTDFPIPARVRDRLAKPGEKRGG</sequence>